<feature type="non-terminal residue" evidence="2">
    <location>
        <position position="1"/>
    </location>
</feature>
<feature type="compositionally biased region" description="Low complexity" evidence="1">
    <location>
        <begin position="8"/>
        <end position="26"/>
    </location>
</feature>
<feature type="non-terminal residue" evidence="2">
    <location>
        <position position="253"/>
    </location>
</feature>
<accession>A0A3L8SJN0</accession>
<feature type="region of interest" description="Disordered" evidence="1">
    <location>
        <begin position="1"/>
        <end position="71"/>
    </location>
</feature>
<keyword evidence="3" id="KW-1185">Reference proteome</keyword>
<evidence type="ECO:0000313" key="2">
    <source>
        <dbReference type="EMBL" id="RLW03205.1"/>
    </source>
</evidence>
<evidence type="ECO:0000313" key="3">
    <source>
        <dbReference type="Proteomes" id="UP000276834"/>
    </source>
</evidence>
<evidence type="ECO:0000256" key="1">
    <source>
        <dbReference type="SAM" id="MobiDB-lite"/>
    </source>
</evidence>
<comment type="caution">
    <text evidence="2">The sequence shown here is derived from an EMBL/GenBank/DDBJ whole genome shotgun (WGS) entry which is preliminary data.</text>
</comment>
<dbReference type="EMBL" id="QUSF01000016">
    <property type="protein sequence ID" value="RLW03205.1"/>
    <property type="molecule type" value="Genomic_DNA"/>
</dbReference>
<protein>
    <submittedName>
        <fullName evidence="2">Uncharacterized protein</fullName>
    </submittedName>
</protein>
<gene>
    <name evidence="2" type="ORF">DV515_00006680</name>
</gene>
<reference evidence="2 3" key="1">
    <citation type="journal article" date="2018" name="Proc. R. Soc. B">
        <title>A non-coding region near Follistatin controls head colour polymorphism in the Gouldian finch.</title>
        <authorList>
            <person name="Toomey M.B."/>
            <person name="Marques C.I."/>
            <person name="Andrade P."/>
            <person name="Araujo P.M."/>
            <person name="Sabatino S."/>
            <person name="Gazda M.A."/>
            <person name="Afonso S."/>
            <person name="Lopes R.J."/>
            <person name="Corbo J.C."/>
            <person name="Carneiro M."/>
        </authorList>
    </citation>
    <scope>NUCLEOTIDE SEQUENCE [LARGE SCALE GENOMIC DNA]</scope>
    <source>
        <strain evidence="2">Red01</strain>
        <tissue evidence="2">Muscle</tissue>
    </source>
</reference>
<sequence length="253" mass="28132">LAFPAPPAALLGRSSESPSRRLPVLPRRLHSRTNSPPPGPPPVQGNAEHRSIGAEPALEVPEPSLRPQEQMCPSRELTGAQHGRLRPALPRCVPVPRCCRRKERKLRSPEQSAGEWEARKAWAKGGLKPGCLFVRRETFVIHAAKTNTWYTLVGKKRWTKHALGMGTGGNTCTERQGSDNSGRKMRGGCFWSMGTFLWNDRSESVWKQRASSGYFCSVTFSLASQVRAGEWETGPHWLPCPWWAENSDLGQMG</sequence>
<proteinExistence type="predicted"/>
<dbReference type="Proteomes" id="UP000276834">
    <property type="component" value="Unassembled WGS sequence"/>
</dbReference>
<organism evidence="2 3">
    <name type="scientific">Chloebia gouldiae</name>
    <name type="common">Gouldian finch</name>
    <name type="synonym">Erythrura gouldiae</name>
    <dbReference type="NCBI Taxonomy" id="44316"/>
    <lineage>
        <taxon>Eukaryota</taxon>
        <taxon>Metazoa</taxon>
        <taxon>Chordata</taxon>
        <taxon>Craniata</taxon>
        <taxon>Vertebrata</taxon>
        <taxon>Euteleostomi</taxon>
        <taxon>Archelosauria</taxon>
        <taxon>Archosauria</taxon>
        <taxon>Dinosauria</taxon>
        <taxon>Saurischia</taxon>
        <taxon>Theropoda</taxon>
        <taxon>Coelurosauria</taxon>
        <taxon>Aves</taxon>
        <taxon>Neognathae</taxon>
        <taxon>Neoaves</taxon>
        <taxon>Telluraves</taxon>
        <taxon>Australaves</taxon>
        <taxon>Passeriformes</taxon>
        <taxon>Passeroidea</taxon>
        <taxon>Passeridae</taxon>
        <taxon>Chloebia</taxon>
    </lineage>
</organism>
<name>A0A3L8SJN0_CHLGU</name>
<dbReference type="AlphaFoldDB" id="A0A3L8SJN0"/>